<reference evidence="1" key="1">
    <citation type="submission" date="2016-02" db="EMBL/GenBank/DDBJ databases">
        <title>Halorhodospira halochloris DSM-1059 complete genome, version 2.</title>
        <authorList>
            <person name="Tsukatani Y."/>
        </authorList>
    </citation>
    <scope>NUCLEOTIDE SEQUENCE</scope>
    <source>
        <strain evidence="1">DSM 1059</strain>
    </source>
</reference>
<proteinExistence type="predicted"/>
<evidence type="ECO:0000313" key="1">
    <source>
        <dbReference type="EMBL" id="BBE11162.1"/>
    </source>
</evidence>
<dbReference type="Proteomes" id="UP000218890">
    <property type="component" value="Chromosome"/>
</dbReference>
<keyword evidence="2" id="KW-1185">Reference proteome</keyword>
<name>A0A2Z6EZU3_HALHR</name>
<organism evidence="1 2">
    <name type="scientific">Halorhodospira halochloris</name>
    <name type="common">Ectothiorhodospira halochloris</name>
    <dbReference type="NCBI Taxonomy" id="1052"/>
    <lineage>
        <taxon>Bacteria</taxon>
        <taxon>Pseudomonadati</taxon>
        <taxon>Pseudomonadota</taxon>
        <taxon>Gammaproteobacteria</taxon>
        <taxon>Chromatiales</taxon>
        <taxon>Ectothiorhodospiraceae</taxon>
        <taxon>Halorhodospira</taxon>
    </lineage>
</organism>
<dbReference type="KEGG" id="hhk:HH1059_21460"/>
<protein>
    <submittedName>
        <fullName evidence="1">Uncharacterized protein</fullName>
    </submittedName>
</protein>
<dbReference type="AlphaFoldDB" id="A0A2Z6EZU3"/>
<evidence type="ECO:0000313" key="2">
    <source>
        <dbReference type="Proteomes" id="UP000218890"/>
    </source>
</evidence>
<accession>A0A2Z6EZU3</accession>
<gene>
    <name evidence="1" type="ORF">HH1059_21460</name>
</gene>
<sequence>MPDNRSPVTTITSTFAVDNSREATLIKHSVRGIRTLSRNGGKASPGQVSELLGTSVRIAGYNEHTLLTHVSPPKQ</sequence>
<dbReference type="EMBL" id="AP017372">
    <property type="protein sequence ID" value="BBE11162.1"/>
    <property type="molecule type" value="Genomic_DNA"/>
</dbReference>